<dbReference type="RefSeq" id="WP_211367803.1">
    <property type="nucleotide sequence ID" value="NZ_CP041743.1"/>
</dbReference>
<name>A0A1I3PT21_9BURK</name>
<sequence>MAKLEEQISRTLSRGMSLPDAFSRLFVWIEENHLYVDTKNGRIGFLYPEHEIKSGWTKYGRPGGTNIEFAAEGNANLKYWFGHERTEVMERLCVFAKTGAEGSMAAFWLDPNGQQKIVHLGSGSGSTTVCVLALDAVDFLRLLAIGYDEICWGDQFSAPPNAGSEPLFSVAPNEKFQEWLRATFNVTVPSIGLDIVPHPDDMHNASSKDAFNRWVAANVA</sequence>
<dbReference type="STRING" id="420953.SAMN05192543_10666"/>
<keyword evidence="2" id="KW-1185">Reference proteome</keyword>
<evidence type="ECO:0000313" key="2">
    <source>
        <dbReference type="Proteomes" id="UP000199548"/>
    </source>
</evidence>
<dbReference type="EMBL" id="FOQU01000006">
    <property type="protein sequence ID" value="SFJ24703.1"/>
    <property type="molecule type" value="Genomic_DNA"/>
</dbReference>
<organism evidence="1 2">
    <name type="scientific">Paraburkholderia megapolitana</name>
    <dbReference type="NCBI Taxonomy" id="420953"/>
    <lineage>
        <taxon>Bacteria</taxon>
        <taxon>Pseudomonadati</taxon>
        <taxon>Pseudomonadota</taxon>
        <taxon>Betaproteobacteria</taxon>
        <taxon>Burkholderiales</taxon>
        <taxon>Burkholderiaceae</taxon>
        <taxon>Paraburkholderia</taxon>
    </lineage>
</organism>
<evidence type="ECO:0000313" key="1">
    <source>
        <dbReference type="EMBL" id="SFJ24703.1"/>
    </source>
</evidence>
<reference evidence="1 2" key="1">
    <citation type="submission" date="2016-10" db="EMBL/GenBank/DDBJ databases">
        <authorList>
            <person name="de Groot N.N."/>
        </authorList>
    </citation>
    <scope>NUCLEOTIDE SEQUENCE [LARGE SCALE GENOMIC DNA]</scope>
    <source>
        <strain evidence="1 2">LMG 23650</strain>
    </source>
</reference>
<accession>A0A1I3PT21</accession>
<dbReference type="AlphaFoldDB" id="A0A1I3PT21"/>
<protein>
    <recommendedName>
        <fullName evidence="3">SMI1/KNR4 family protein</fullName>
    </recommendedName>
</protein>
<proteinExistence type="predicted"/>
<evidence type="ECO:0008006" key="3">
    <source>
        <dbReference type="Google" id="ProtNLM"/>
    </source>
</evidence>
<gene>
    <name evidence="1" type="ORF">SAMN05192543_10666</name>
</gene>
<dbReference type="Proteomes" id="UP000199548">
    <property type="component" value="Unassembled WGS sequence"/>
</dbReference>